<organism evidence="1 2">
    <name type="scientific">Cytobacillus purgationiresistens</name>
    <dbReference type="NCBI Taxonomy" id="863449"/>
    <lineage>
        <taxon>Bacteria</taxon>
        <taxon>Bacillati</taxon>
        <taxon>Bacillota</taxon>
        <taxon>Bacilli</taxon>
        <taxon>Bacillales</taxon>
        <taxon>Bacillaceae</taxon>
        <taxon>Cytobacillus</taxon>
    </lineage>
</organism>
<sequence length="52" mass="6505">MNLDIYTLEKMRKQREEELKALYHYDDLKMKNNKKILCCLPWFNRLDYCQCT</sequence>
<comment type="caution">
    <text evidence="1">The sequence shown here is derived from an EMBL/GenBank/DDBJ whole genome shotgun (WGS) entry which is preliminary data.</text>
</comment>
<dbReference type="RefSeq" id="WP_307471129.1">
    <property type="nucleotide sequence ID" value="NZ_JAUSUB010000001.1"/>
</dbReference>
<dbReference type="Proteomes" id="UP001238088">
    <property type="component" value="Unassembled WGS sequence"/>
</dbReference>
<accession>A0ABU0AAY2</accession>
<evidence type="ECO:0000313" key="1">
    <source>
        <dbReference type="EMBL" id="MDQ0268405.1"/>
    </source>
</evidence>
<protein>
    <submittedName>
        <fullName evidence="1">Uncharacterized protein</fullName>
    </submittedName>
</protein>
<reference evidence="1 2" key="1">
    <citation type="submission" date="2023-07" db="EMBL/GenBank/DDBJ databases">
        <title>Genomic Encyclopedia of Type Strains, Phase IV (KMG-IV): sequencing the most valuable type-strain genomes for metagenomic binning, comparative biology and taxonomic classification.</title>
        <authorList>
            <person name="Goeker M."/>
        </authorList>
    </citation>
    <scope>NUCLEOTIDE SEQUENCE [LARGE SCALE GENOMIC DNA]</scope>
    <source>
        <strain evidence="1 2">DSM 23494</strain>
    </source>
</reference>
<gene>
    <name evidence="1" type="ORF">J2S17_000274</name>
</gene>
<evidence type="ECO:0000313" key="2">
    <source>
        <dbReference type="Proteomes" id="UP001238088"/>
    </source>
</evidence>
<proteinExistence type="predicted"/>
<name>A0ABU0AAY2_9BACI</name>
<keyword evidence="2" id="KW-1185">Reference proteome</keyword>
<dbReference type="EMBL" id="JAUSUB010000001">
    <property type="protein sequence ID" value="MDQ0268405.1"/>
    <property type="molecule type" value="Genomic_DNA"/>
</dbReference>